<dbReference type="EnsemblPlants" id="Pp3c17_15680V3.1">
    <property type="protein sequence ID" value="PAC:32906775.CDS.1"/>
    <property type="gene ID" value="Pp3c17_15680"/>
</dbReference>
<dbReference type="InParanoid" id="A9SNL7"/>
<dbReference type="Gramene" id="Pp3c17_15680V3.2">
    <property type="protein sequence ID" value="PAC:32906776.CDS.1"/>
    <property type="gene ID" value="Pp3c17_15680"/>
</dbReference>
<gene>
    <name evidence="1" type="ORF">PHYPA_022139</name>
</gene>
<dbReference type="EMBL" id="ABEU02000017">
    <property type="protein sequence ID" value="PNR36288.1"/>
    <property type="molecule type" value="Genomic_DNA"/>
</dbReference>
<reference evidence="1 3" key="1">
    <citation type="journal article" date="2008" name="Science">
        <title>The Physcomitrella genome reveals evolutionary insights into the conquest of land by plants.</title>
        <authorList>
            <person name="Rensing S."/>
            <person name="Lang D."/>
            <person name="Zimmer A."/>
            <person name="Terry A."/>
            <person name="Salamov A."/>
            <person name="Shapiro H."/>
            <person name="Nishiyama T."/>
            <person name="Perroud P.-F."/>
            <person name="Lindquist E."/>
            <person name="Kamisugi Y."/>
            <person name="Tanahashi T."/>
            <person name="Sakakibara K."/>
            <person name="Fujita T."/>
            <person name="Oishi K."/>
            <person name="Shin-I T."/>
            <person name="Kuroki Y."/>
            <person name="Toyoda A."/>
            <person name="Suzuki Y."/>
            <person name="Hashimoto A."/>
            <person name="Yamaguchi K."/>
            <person name="Sugano A."/>
            <person name="Kohara Y."/>
            <person name="Fujiyama A."/>
            <person name="Anterola A."/>
            <person name="Aoki S."/>
            <person name="Ashton N."/>
            <person name="Barbazuk W.B."/>
            <person name="Barker E."/>
            <person name="Bennetzen J."/>
            <person name="Bezanilla M."/>
            <person name="Blankenship R."/>
            <person name="Cho S.H."/>
            <person name="Dutcher S."/>
            <person name="Estelle M."/>
            <person name="Fawcett J.A."/>
            <person name="Gundlach H."/>
            <person name="Hanada K."/>
            <person name="Heyl A."/>
            <person name="Hicks K.A."/>
            <person name="Hugh J."/>
            <person name="Lohr M."/>
            <person name="Mayer K."/>
            <person name="Melkozernov A."/>
            <person name="Murata T."/>
            <person name="Nelson D."/>
            <person name="Pils B."/>
            <person name="Prigge M."/>
            <person name="Reiss B."/>
            <person name="Renner T."/>
            <person name="Rombauts S."/>
            <person name="Rushton P."/>
            <person name="Sanderfoot A."/>
            <person name="Schween G."/>
            <person name="Shiu S.-H."/>
            <person name="Stueber K."/>
            <person name="Theodoulou F.L."/>
            <person name="Tu H."/>
            <person name="Van de Peer Y."/>
            <person name="Verrier P.J."/>
            <person name="Waters E."/>
            <person name="Wood A."/>
            <person name="Yang L."/>
            <person name="Cove D."/>
            <person name="Cuming A."/>
            <person name="Hasebe M."/>
            <person name="Lucas S."/>
            <person name="Mishler D.B."/>
            <person name="Reski R."/>
            <person name="Grigoriev I."/>
            <person name="Quatrano R.S."/>
            <person name="Boore J.L."/>
        </authorList>
    </citation>
    <scope>NUCLEOTIDE SEQUENCE [LARGE SCALE GENOMIC DNA]</scope>
    <source>
        <strain evidence="2 3">cv. Gransden 2004</strain>
    </source>
</reference>
<accession>A9SNL7</accession>
<proteinExistence type="predicted"/>
<keyword evidence="3" id="KW-1185">Reference proteome</keyword>
<reference evidence="2" key="3">
    <citation type="submission" date="2020-12" db="UniProtKB">
        <authorList>
            <consortium name="EnsemblPlants"/>
        </authorList>
    </citation>
    <scope>IDENTIFICATION</scope>
</reference>
<evidence type="ECO:0000313" key="1">
    <source>
        <dbReference type="EMBL" id="PNR36288.1"/>
    </source>
</evidence>
<dbReference type="PaxDb" id="3218-PP1S98_227V6.1"/>
<name>A9SNL7_PHYPA</name>
<dbReference type="AlphaFoldDB" id="A9SNL7"/>
<dbReference type="HOGENOM" id="CLU_1878930_0_0_1"/>
<evidence type="ECO:0000313" key="3">
    <source>
        <dbReference type="Proteomes" id="UP000006727"/>
    </source>
</evidence>
<dbReference type="Proteomes" id="UP000006727">
    <property type="component" value="Chromosome 17"/>
</dbReference>
<protein>
    <submittedName>
        <fullName evidence="1 2">Uncharacterized protein</fullName>
    </submittedName>
</protein>
<sequence>MENENSHCVLLETSSAHPSVVVALLRCGAVKKERRATWSMIDGACEHLVRRFRKGRKCSQWELLELKRSRVLQAFQGAFVSTSDRVQDSRSIVSEKLRGAQSIVSDMSAVAIDGIKRFVDGCKTEVGRIAQRLKHD</sequence>
<dbReference type="Gramene" id="Pp3c17_15680V3.1">
    <property type="protein sequence ID" value="PAC:32906775.CDS.1"/>
    <property type="gene ID" value="Pp3c17_15680"/>
</dbReference>
<organism evidence="1">
    <name type="scientific">Physcomitrium patens</name>
    <name type="common">Spreading-leaved earth moss</name>
    <name type="synonym">Physcomitrella patens</name>
    <dbReference type="NCBI Taxonomy" id="3218"/>
    <lineage>
        <taxon>Eukaryota</taxon>
        <taxon>Viridiplantae</taxon>
        <taxon>Streptophyta</taxon>
        <taxon>Embryophyta</taxon>
        <taxon>Bryophyta</taxon>
        <taxon>Bryophytina</taxon>
        <taxon>Bryopsida</taxon>
        <taxon>Funariidae</taxon>
        <taxon>Funariales</taxon>
        <taxon>Funariaceae</taxon>
        <taxon>Physcomitrium</taxon>
    </lineage>
</organism>
<dbReference type="EnsemblPlants" id="Pp3c17_15680V3.2">
    <property type="protein sequence ID" value="PAC:32906776.CDS.1"/>
    <property type="gene ID" value="Pp3c17_15680"/>
</dbReference>
<evidence type="ECO:0000313" key="2">
    <source>
        <dbReference type="EnsemblPlants" id="PAC:32906775.CDS.1"/>
    </source>
</evidence>
<reference evidence="1 3" key="2">
    <citation type="journal article" date="2018" name="Plant J.">
        <title>The Physcomitrella patens chromosome-scale assembly reveals moss genome structure and evolution.</title>
        <authorList>
            <person name="Lang D."/>
            <person name="Ullrich K.K."/>
            <person name="Murat F."/>
            <person name="Fuchs J."/>
            <person name="Jenkins J."/>
            <person name="Haas F.B."/>
            <person name="Piednoel M."/>
            <person name="Gundlach H."/>
            <person name="Van Bel M."/>
            <person name="Meyberg R."/>
            <person name="Vives C."/>
            <person name="Morata J."/>
            <person name="Symeonidi A."/>
            <person name="Hiss M."/>
            <person name="Muchero W."/>
            <person name="Kamisugi Y."/>
            <person name="Saleh O."/>
            <person name="Blanc G."/>
            <person name="Decker E.L."/>
            <person name="van Gessel N."/>
            <person name="Grimwood J."/>
            <person name="Hayes R.D."/>
            <person name="Graham S.W."/>
            <person name="Gunter L.E."/>
            <person name="McDaniel S.F."/>
            <person name="Hoernstein S.N.W."/>
            <person name="Larsson A."/>
            <person name="Li F.W."/>
            <person name="Perroud P.F."/>
            <person name="Phillips J."/>
            <person name="Ranjan P."/>
            <person name="Rokshar D.S."/>
            <person name="Rothfels C.J."/>
            <person name="Schneider L."/>
            <person name="Shu S."/>
            <person name="Stevenson D.W."/>
            <person name="Thummler F."/>
            <person name="Tillich M."/>
            <person name="Villarreal Aguilar J.C."/>
            <person name="Widiez T."/>
            <person name="Wong G.K."/>
            <person name="Wymore A."/>
            <person name="Zhang Y."/>
            <person name="Zimmer A.D."/>
            <person name="Quatrano R.S."/>
            <person name="Mayer K.F.X."/>
            <person name="Goodstein D."/>
            <person name="Casacuberta J.M."/>
            <person name="Vandepoele K."/>
            <person name="Reski R."/>
            <person name="Cuming A.C."/>
            <person name="Tuskan G.A."/>
            <person name="Maumus F."/>
            <person name="Salse J."/>
            <person name="Schmutz J."/>
            <person name="Rensing S.A."/>
        </authorList>
    </citation>
    <scope>NUCLEOTIDE SEQUENCE [LARGE SCALE GENOMIC DNA]</scope>
    <source>
        <strain evidence="2 3">cv. Gransden 2004</strain>
    </source>
</reference>